<keyword evidence="5" id="KW-1185">Reference proteome</keyword>
<evidence type="ECO:0000313" key="4">
    <source>
        <dbReference type="Proteomes" id="UP000191025"/>
    </source>
</evidence>
<dbReference type="Proteomes" id="UP000191025">
    <property type="component" value="Unassembled WGS sequence"/>
</dbReference>
<feature type="transmembrane region" description="Helical" evidence="1">
    <location>
        <begin position="169"/>
        <end position="186"/>
    </location>
</feature>
<organism evidence="2 4">
    <name type="scientific">Moraxella lacunata</name>
    <dbReference type="NCBI Taxonomy" id="477"/>
    <lineage>
        <taxon>Bacteria</taxon>
        <taxon>Pseudomonadati</taxon>
        <taxon>Pseudomonadota</taxon>
        <taxon>Gammaproteobacteria</taxon>
        <taxon>Moraxellales</taxon>
        <taxon>Moraxellaceae</taxon>
        <taxon>Moraxella</taxon>
    </lineage>
</organism>
<dbReference type="GeneID" id="302270455"/>
<gene>
    <name evidence="2" type="ORF">B5J94_12005</name>
    <name evidence="3" type="ORF">NCTC7911_01911</name>
</gene>
<protein>
    <submittedName>
        <fullName evidence="2">Uncharacterized protein</fullName>
    </submittedName>
</protein>
<evidence type="ECO:0000313" key="3">
    <source>
        <dbReference type="EMBL" id="STZ00510.1"/>
    </source>
</evidence>
<reference evidence="3 5" key="3">
    <citation type="submission" date="2018-06" db="EMBL/GenBank/DDBJ databases">
        <authorList>
            <consortium name="Pathogen Informatics"/>
            <person name="Doyle S."/>
        </authorList>
    </citation>
    <scope>NUCLEOTIDE SEQUENCE [LARGE SCALE GENOMIC DNA]</scope>
    <source>
        <strain evidence="3 5">NCTC7911</strain>
    </source>
</reference>
<dbReference type="EMBL" id="MXAN01000095">
    <property type="protein sequence ID" value="OPH34016.1"/>
    <property type="molecule type" value="Genomic_DNA"/>
</dbReference>
<keyword evidence="1" id="KW-0472">Membrane</keyword>
<accession>A0A1V4GPF4</accession>
<keyword evidence="1" id="KW-1133">Transmembrane helix</keyword>
<keyword evidence="1" id="KW-0812">Transmembrane</keyword>
<evidence type="ECO:0000256" key="1">
    <source>
        <dbReference type="SAM" id="Phobius"/>
    </source>
</evidence>
<name>A0A1V4GPF4_MORLA</name>
<dbReference type="EMBL" id="UGQC01000001">
    <property type="protein sequence ID" value="STZ00510.1"/>
    <property type="molecule type" value="Genomic_DNA"/>
</dbReference>
<proteinExistence type="predicted"/>
<reference evidence="2" key="2">
    <citation type="submission" date="2017-03" db="EMBL/GenBank/DDBJ databases">
        <authorList>
            <person name="Afonso C.L."/>
            <person name="Miller P.J."/>
            <person name="Scott M.A."/>
            <person name="Spackman E."/>
            <person name="Goraichik I."/>
            <person name="Dimitrov K.M."/>
            <person name="Suarez D.L."/>
            <person name="Swayne D.E."/>
        </authorList>
    </citation>
    <scope>NUCLEOTIDE SEQUENCE</scope>
    <source>
        <strain evidence="2">CCUG 4441</strain>
    </source>
</reference>
<dbReference type="AlphaFoldDB" id="A0A1V4GPF4"/>
<evidence type="ECO:0000313" key="5">
    <source>
        <dbReference type="Proteomes" id="UP000254107"/>
    </source>
</evidence>
<sequence>MKQFEPIYIYTQSLDNTSEDLMYEVIQQENVVTRQIKDLDLSQEILTQMHNVAIDKNIRNYFANSSSKFIKDYIKNEKDFLIYSKDFKMLIKIKTNDKDNLGRHSPIHILLDMKDLKKDDITHYANYFYNGFFQFCKMTDRHPKDIDFIKTLPFLYPLQAGKQFIPHKALILIIGIMIAIMVIFILKNCNS</sequence>
<dbReference type="Proteomes" id="UP000254107">
    <property type="component" value="Unassembled WGS sequence"/>
</dbReference>
<reference evidence="4" key="1">
    <citation type="submission" date="2017-03" db="EMBL/GenBank/DDBJ databases">
        <title>Draft genome sequence of Moraxella equi CCUG 4950T type strain.</title>
        <authorList>
            <person name="Salva-Serra F."/>
            <person name="Engstrom-Jakobsson H."/>
            <person name="Thorell K."/>
            <person name="Jaen-Luchoro D."/>
            <person name="Gonzales-Siles L."/>
            <person name="Karlsson R."/>
            <person name="Yazdan S."/>
            <person name="Boulund F."/>
            <person name="Johnning A."/>
            <person name="Engstrand L."/>
            <person name="Kristiansson E."/>
            <person name="Moore E."/>
        </authorList>
    </citation>
    <scope>NUCLEOTIDE SEQUENCE [LARGE SCALE GENOMIC DNA]</scope>
    <source>
        <strain evidence="4">CCUG 4441</strain>
    </source>
</reference>
<dbReference type="RefSeq" id="WP_062498925.1">
    <property type="nucleotide sequence ID" value="NZ_MXAN01000095.1"/>
</dbReference>
<evidence type="ECO:0000313" key="2">
    <source>
        <dbReference type="EMBL" id="OPH34016.1"/>
    </source>
</evidence>